<accession>A0A5E7H992</accession>
<evidence type="ECO:0000313" key="1">
    <source>
        <dbReference type="EMBL" id="VVO59812.1"/>
    </source>
</evidence>
<sequence>MNIPKFIFLLIVIVMTWLLIVMGIAKWYGWDKELPSTSNKEVFKDH</sequence>
<protein>
    <submittedName>
        <fullName evidence="1">Uncharacterized protein</fullName>
    </submittedName>
</protein>
<reference evidence="1 2" key="1">
    <citation type="submission" date="2019-09" db="EMBL/GenBank/DDBJ databases">
        <authorList>
            <person name="Chandra G."/>
            <person name="Truman W A."/>
        </authorList>
    </citation>
    <scope>NUCLEOTIDE SEQUENCE [LARGE SCALE GENOMIC DNA]</scope>
    <source>
        <strain evidence="1">PS862</strain>
    </source>
</reference>
<proteinExistence type="predicted"/>
<dbReference type="Proteomes" id="UP000385207">
    <property type="component" value="Unassembled WGS sequence"/>
</dbReference>
<dbReference type="EMBL" id="CABVII010000003">
    <property type="protein sequence ID" value="VVO59812.1"/>
    <property type="molecule type" value="Genomic_DNA"/>
</dbReference>
<organism evidence="1 2">
    <name type="scientific">Pseudomonas fluorescens</name>
    <dbReference type="NCBI Taxonomy" id="294"/>
    <lineage>
        <taxon>Bacteria</taxon>
        <taxon>Pseudomonadati</taxon>
        <taxon>Pseudomonadota</taxon>
        <taxon>Gammaproteobacteria</taxon>
        <taxon>Pseudomonadales</taxon>
        <taxon>Pseudomonadaceae</taxon>
        <taxon>Pseudomonas</taxon>
    </lineage>
</organism>
<dbReference type="AlphaFoldDB" id="A0A5E7H992"/>
<evidence type="ECO:0000313" key="2">
    <source>
        <dbReference type="Proteomes" id="UP000385207"/>
    </source>
</evidence>
<gene>
    <name evidence="1" type="ORF">PS862_00756</name>
</gene>
<name>A0A5E7H992_PSEFL</name>